<gene>
    <name evidence="1" type="ORF">Sradi_7295700</name>
</gene>
<accession>A0AAW2IH87</accession>
<name>A0AAW2IH87_SESRA</name>
<comment type="caution">
    <text evidence="1">The sequence shown here is derived from an EMBL/GenBank/DDBJ whole genome shotgun (WGS) entry which is preliminary data.</text>
</comment>
<proteinExistence type="predicted"/>
<dbReference type="AlphaFoldDB" id="A0AAW2IH87"/>
<sequence>MNVALMLKQVWRIIQEEPTSIWVAWVRRYRLRNQTLWTVNTVSASWCWRKLVKASLLLKEGLVYRVGDGLKFRLWTDLWHPRGPLIKQFPRGPTITGLPVDSWLVTVIHQGQWCWPSASDFDIQSIMADLPAIYPLQPDQVLWKTGVVFDFDGLTGAGTLNILGGSTLARKASTKCSFSRYACFYNIYNIWRERNSRIFQQSSVSAEVVAARAVEEVRLRIISANLKTSLQSNVCLGFGISRGPNGLFVMG</sequence>
<organism evidence="1">
    <name type="scientific">Sesamum radiatum</name>
    <name type="common">Black benniseed</name>
    <dbReference type="NCBI Taxonomy" id="300843"/>
    <lineage>
        <taxon>Eukaryota</taxon>
        <taxon>Viridiplantae</taxon>
        <taxon>Streptophyta</taxon>
        <taxon>Embryophyta</taxon>
        <taxon>Tracheophyta</taxon>
        <taxon>Spermatophyta</taxon>
        <taxon>Magnoliopsida</taxon>
        <taxon>eudicotyledons</taxon>
        <taxon>Gunneridae</taxon>
        <taxon>Pentapetalae</taxon>
        <taxon>asterids</taxon>
        <taxon>lamiids</taxon>
        <taxon>Lamiales</taxon>
        <taxon>Pedaliaceae</taxon>
        <taxon>Sesamum</taxon>
    </lineage>
</organism>
<dbReference type="EMBL" id="JACGWJ010001619">
    <property type="protein sequence ID" value="KAL0281697.1"/>
    <property type="molecule type" value="Genomic_DNA"/>
</dbReference>
<evidence type="ECO:0000313" key="1">
    <source>
        <dbReference type="EMBL" id="KAL0281697.1"/>
    </source>
</evidence>
<reference evidence="1" key="2">
    <citation type="journal article" date="2024" name="Plant">
        <title>Genomic evolution and insights into agronomic trait innovations of Sesamum species.</title>
        <authorList>
            <person name="Miao H."/>
            <person name="Wang L."/>
            <person name="Qu L."/>
            <person name="Liu H."/>
            <person name="Sun Y."/>
            <person name="Le M."/>
            <person name="Wang Q."/>
            <person name="Wei S."/>
            <person name="Zheng Y."/>
            <person name="Lin W."/>
            <person name="Duan Y."/>
            <person name="Cao H."/>
            <person name="Xiong S."/>
            <person name="Wang X."/>
            <person name="Wei L."/>
            <person name="Li C."/>
            <person name="Ma Q."/>
            <person name="Ju M."/>
            <person name="Zhao R."/>
            <person name="Li G."/>
            <person name="Mu C."/>
            <person name="Tian Q."/>
            <person name="Mei H."/>
            <person name="Zhang T."/>
            <person name="Gao T."/>
            <person name="Zhang H."/>
        </authorList>
    </citation>
    <scope>NUCLEOTIDE SEQUENCE</scope>
    <source>
        <strain evidence="1">G02</strain>
    </source>
</reference>
<protein>
    <submittedName>
        <fullName evidence="1">Uncharacterized protein</fullName>
    </submittedName>
</protein>
<reference evidence="1" key="1">
    <citation type="submission" date="2020-06" db="EMBL/GenBank/DDBJ databases">
        <authorList>
            <person name="Li T."/>
            <person name="Hu X."/>
            <person name="Zhang T."/>
            <person name="Song X."/>
            <person name="Zhang H."/>
            <person name="Dai N."/>
            <person name="Sheng W."/>
            <person name="Hou X."/>
            <person name="Wei L."/>
        </authorList>
    </citation>
    <scope>NUCLEOTIDE SEQUENCE</scope>
    <source>
        <strain evidence="1">G02</strain>
        <tissue evidence="1">Leaf</tissue>
    </source>
</reference>